<organism evidence="2 3">
    <name type="scientific">Skunk adenovirus 1</name>
    <dbReference type="NCBI Taxonomy" id="2698728"/>
    <lineage>
        <taxon>Viruses</taxon>
        <taxon>Varidnaviria</taxon>
        <taxon>Bamfordvirae</taxon>
        <taxon>Preplasmiviricota</taxon>
        <taxon>Polisuviricotina</taxon>
        <taxon>Pharingeaviricetes</taxon>
        <taxon>Rowavirales</taxon>
        <taxon>Adenoviridae</taxon>
        <taxon>Mastadenovirus</taxon>
        <taxon>Mastadenovirus trianonense</taxon>
        <taxon>Skunk mastadenovirus A</taxon>
    </lineage>
</organism>
<name>A0A0K0MGF7_9ADEN</name>
<evidence type="ECO:0000256" key="1">
    <source>
        <dbReference type="SAM" id="MobiDB-lite"/>
    </source>
</evidence>
<evidence type="ECO:0000313" key="2">
    <source>
        <dbReference type="EMBL" id="AKC34839.1"/>
    </source>
</evidence>
<dbReference type="RefSeq" id="YP_009162585.1">
    <property type="nucleotide sequence ID" value="NC_027708.1"/>
</dbReference>
<keyword evidence="3" id="KW-1185">Reference proteome</keyword>
<protein>
    <submittedName>
        <fullName evidence="2">E1B 50.5kDa protein</fullName>
    </submittedName>
</protein>
<dbReference type="KEGG" id="vg:25396022"/>
<accession>A0A0K0MGF7</accession>
<dbReference type="InterPro" id="IPR002612">
    <property type="entry name" value="Adeno_E1B_55kDa"/>
</dbReference>
<feature type="compositionally biased region" description="Low complexity" evidence="1">
    <location>
        <begin position="12"/>
        <end position="21"/>
    </location>
</feature>
<feature type="compositionally biased region" description="Basic residues" evidence="1">
    <location>
        <begin position="22"/>
        <end position="31"/>
    </location>
</feature>
<proteinExistence type="predicted"/>
<dbReference type="Pfam" id="PF01696">
    <property type="entry name" value="Adeno_E1B_55K"/>
    <property type="match status" value="1"/>
</dbReference>
<dbReference type="Proteomes" id="UP000162613">
    <property type="component" value="Segment"/>
</dbReference>
<dbReference type="EMBL" id="KP238322">
    <property type="protein sequence ID" value="AKC34839.1"/>
    <property type="molecule type" value="Genomic_DNA"/>
</dbReference>
<sequence length="453" mass="50543">MDQNPNVDADPAAARGNANRAGHARRRRRGAHVALGRGGRFRLNRPAGPPQRRGPFPPGDGVNMYHFLPVLRREDVYTVGEEQVSFQEILDHERENGITDKWYFENVKSYQMSPEEDFETCINTHAKISLRAGEIYTVTKTVRIQSACYVIGNAAIIKIKMPEGGPAFDVCARTPIPAIGFMERVCFSDVVFESLKGSTAVCCVSENSILFHGCAFIGPHMLCLDLRGGGEIRGCQFINAVCAIRTKGIFSLMIKHSIFEKCAFGAVTNGKANVLHCTFVDCACSLRLGGAGHISYCYFAVNDGDSPPMHLKLCTCEGQGAHVSPLGNLHFASNKEAPWPKFTHNTLNRVRLYMGKRRGVFYPKYCMMALSMVVAPRGVAQRICLYSCYDSTSLVVQRVQFEREREDNERLCTCGDKHITPVMHTAYVSDMRINREVNSYETVEFSSTDEEEY</sequence>
<feature type="region of interest" description="Disordered" evidence="1">
    <location>
        <begin position="1"/>
        <end position="59"/>
    </location>
</feature>
<dbReference type="OrthoDB" id="3297at10239"/>
<dbReference type="GeneID" id="25396022"/>
<evidence type="ECO:0000313" key="3">
    <source>
        <dbReference type="Proteomes" id="UP000162613"/>
    </source>
</evidence>
<reference evidence="2 3" key="1">
    <citation type="journal article" date="2015" name="Virology">
        <title>Characterization of a novel adenovirus isolated from a skunk.</title>
        <authorList>
            <person name="Kozak R.A."/>
            <person name="Ackford J.G."/>
            <person name="Slaine P."/>
            <person name="Li A."/>
            <person name="Carman S."/>
            <person name="Campbell D."/>
            <person name="Welch M.K."/>
            <person name="Kropinski A.M."/>
            <person name="Nagy E."/>
        </authorList>
    </citation>
    <scope>NUCLEOTIDE SEQUENCE [LARGE SCALE GENOMIC DNA]</scope>
    <source>
        <strain evidence="2">SkAdV-PB1</strain>
    </source>
</reference>
<gene>
    <name evidence="2" type="primary">03</name>
</gene>